<dbReference type="EMBL" id="CDRZ01000249">
    <property type="protein sequence ID" value="CEO89537.1"/>
    <property type="molecule type" value="Genomic_DNA"/>
</dbReference>
<dbReference type="Proteomes" id="UP000046155">
    <property type="component" value="Unassembled WGS sequence"/>
</dbReference>
<evidence type="ECO:0000313" key="1">
    <source>
        <dbReference type="EMBL" id="CEO89537.1"/>
    </source>
</evidence>
<evidence type="ECO:0000313" key="2">
    <source>
        <dbReference type="Proteomes" id="UP000046155"/>
    </source>
</evidence>
<proteinExistence type="predicted"/>
<dbReference type="OrthoDB" id="9797117at2"/>
<accession>A0A0B7MP81</accession>
<gene>
    <name evidence="1" type="ORF">SSCH_510016</name>
</gene>
<organism evidence="1 2">
    <name type="scientific">Syntrophaceticus schinkii</name>
    <dbReference type="NCBI Taxonomy" id="499207"/>
    <lineage>
        <taxon>Bacteria</taxon>
        <taxon>Bacillati</taxon>
        <taxon>Bacillota</taxon>
        <taxon>Clostridia</taxon>
        <taxon>Thermoanaerobacterales</taxon>
        <taxon>Thermoanaerobacterales Family III. Incertae Sedis</taxon>
        <taxon>Syntrophaceticus</taxon>
    </lineage>
</organism>
<sequence length="141" mass="14803">MKVAVIDGQGGGIGKHITEKIRKELGASIEIIGLGTNSVATSMMLKAGANEGATGESAIIYTVNEVDVVTGTLSLLVANSMLGEFTPAMAAAVSQSSALKVLLPIGRNRVEVIGVQQEPLPHLIDMLVKNLKKYREVGEYV</sequence>
<protein>
    <submittedName>
        <fullName evidence="1">Probable Malate dehydrogenase</fullName>
    </submittedName>
</protein>
<reference evidence="2" key="1">
    <citation type="submission" date="2015-01" db="EMBL/GenBank/DDBJ databases">
        <authorList>
            <person name="Manzoor Shahid"/>
            <person name="Zubair Saima"/>
        </authorList>
    </citation>
    <scope>NUCLEOTIDE SEQUENCE [LARGE SCALE GENOMIC DNA]</scope>
    <source>
        <strain evidence="2">Sp3</strain>
    </source>
</reference>
<dbReference type="InterPro" id="IPR024208">
    <property type="entry name" value="DUF3842"/>
</dbReference>
<dbReference type="Pfam" id="PF12953">
    <property type="entry name" value="DUF3842"/>
    <property type="match status" value="1"/>
</dbReference>
<dbReference type="RefSeq" id="WP_044665457.1">
    <property type="nucleotide sequence ID" value="NZ_CDRZ01000249.1"/>
</dbReference>
<name>A0A0B7MP81_9FIRM</name>
<dbReference type="AlphaFoldDB" id="A0A0B7MP81"/>
<keyword evidence="2" id="KW-1185">Reference proteome</keyword>